<feature type="compositionally biased region" description="Low complexity" evidence="1">
    <location>
        <begin position="56"/>
        <end position="72"/>
    </location>
</feature>
<accession>A0A918ARH7</accession>
<protein>
    <submittedName>
        <fullName evidence="2">Uncharacterized protein</fullName>
    </submittedName>
</protein>
<reference evidence="2" key="1">
    <citation type="journal article" date="2014" name="Int. J. Syst. Evol. Microbiol.">
        <title>Complete genome sequence of Corynebacterium casei LMG S-19264T (=DSM 44701T), isolated from a smear-ripened cheese.</title>
        <authorList>
            <consortium name="US DOE Joint Genome Institute (JGI-PGF)"/>
            <person name="Walter F."/>
            <person name="Albersmeier A."/>
            <person name="Kalinowski J."/>
            <person name="Ruckert C."/>
        </authorList>
    </citation>
    <scope>NUCLEOTIDE SEQUENCE</scope>
    <source>
        <strain evidence="2">JCM 3313</strain>
    </source>
</reference>
<reference evidence="2" key="2">
    <citation type="submission" date="2020-09" db="EMBL/GenBank/DDBJ databases">
        <authorList>
            <person name="Sun Q."/>
            <person name="Ohkuma M."/>
        </authorList>
    </citation>
    <scope>NUCLEOTIDE SEQUENCE</scope>
    <source>
        <strain evidence="2">JCM 3313</strain>
    </source>
</reference>
<dbReference type="RefSeq" id="WP_189224677.1">
    <property type="nucleotide sequence ID" value="NZ_BMRG01000007.1"/>
</dbReference>
<dbReference type="AlphaFoldDB" id="A0A918ARH7"/>
<evidence type="ECO:0000313" key="2">
    <source>
        <dbReference type="EMBL" id="GGP62491.1"/>
    </source>
</evidence>
<name>A0A918ARH7_9PSEU</name>
<keyword evidence="3" id="KW-1185">Reference proteome</keyword>
<organism evidence="2 3">
    <name type="scientific">Saccharothrix coeruleofusca</name>
    <dbReference type="NCBI Taxonomy" id="33919"/>
    <lineage>
        <taxon>Bacteria</taxon>
        <taxon>Bacillati</taxon>
        <taxon>Actinomycetota</taxon>
        <taxon>Actinomycetes</taxon>
        <taxon>Pseudonocardiales</taxon>
        <taxon>Pseudonocardiaceae</taxon>
        <taxon>Saccharothrix</taxon>
    </lineage>
</organism>
<gene>
    <name evidence="2" type="ORF">GCM10010185_38670</name>
</gene>
<evidence type="ECO:0000256" key="1">
    <source>
        <dbReference type="SAM" id="MobiDB-lite"/>
    </source>
</evidence>
<sequence>MIEQLPPRKPLPPAVRERMRRKIMAGHGGARTPMAAAVAVTVLVAGGAILAQSTQGADTAALAPPSTTSSAPRGPLEPDLRAVPASAEDLRLCEFTHARFTVPMPGRRLVWADEGFCELTYTTVAKSKTSGALSGQEGMAVQWRSPTGVVVGQAPKGTAQAEATVTWWRERVSVLLHQGRFVLAPGPQHIDLTFTSEDLRRTTERIDAATTPGDSTVREVFPRPDPTEQDKMVARCLDHAMRQNLPGAERPEAWRAGALASAAPGTGLLVLRDGIGETLYCQLANGMPETVNLATRGASRGVVLMLDSAHGGPSALDAYVGGRVDDRVASMVVTYRDKQGAVSVVDGTFAVHFAEGTSGPGYELDVTKLHVRALDAAGAVLHDGPLMP</sequence>
<dbReference type="Proteomes" id="UP000639606">
    <property type="component" value="Unassembled WGS sequence"/>
</dbReference>
<dbReference type="EMBL" id="BMRG01000007">
    <property type="protein sequence ID" value="GGP62491.1"/>
    <property type="molecule type" value="Genomic_DNA"/>
</dbReference>
<proteinExistence type="predicted"/>
<feature type="region of interest" description="Disordered" evidence="1">
    <location>
        <begin position="56"/>
        <end position="78"/>
    </location>
</feature>
<comment type="caution">
    <text evidence="2">The sequence shown here is derived from an EMBL/GenBank/DDBJ whole genome shotgun (WGS) entry which is preliminary data.</text>
</comment>
<evidence type="ECO:0000313" key="3">
    <source>
        <dbReference type="Proteomes" id="UP000639606"/>
    </source>
</evidence>